<dbReference type="AlphaFoldDB" id="G8LZF9"/>
<dbReference type="InterPro" id="IPR002549">
    <property type="entry name" value="AI-2E-like"/>
</dbReference>
<feature type="transmembrane region" description="Helical" evidence="6">
    <location>
        <begin position="319"/>
        <end position="341"/>
    </location>
</feature>
<dbReference type="Proteomes" id="UP000005435">
    <property type="component" value="Chromosome"/>
</dbReference>
<evidence type="ECO:0000256" key="6">
    <source>
        <dbReference type="SAM" id="Phobius"/>
    </source>
</evidence>
<feature type="transmembrane region" description="Helical" evidence="6">
    <location>
        <begin position="68"/>
        <end position="91"/>
    </location>
</feature>
<feature type="transmembrane region" description="Helical" evidence="6">
    <location>
        <begin position="222"/>
        <end position="239"/>
    </location>
</feature>
<dbReference type="GO" id="GO:0016020">
    <property type="term" value="C:membrane"/>
    <property type="evidence" value="ECO:0007669"/>
    <property type="project" value="UniProtKB-SubCell"/>
</dbReference>
<evidence type="ECO:0000256" key="1">
    <source>
        <dbReference type="ARBA" id="ARBA00004141"/>
    </source>
</evidence>
<keyword evidence="4 6" id="KW-1133">Transmembrane helix</keyword>
<dbReference type="NCBIfam" id="TIGR02872">
    <property type="entry name" value="spore_ytvI"/>
    <property type="match status" value="1"/>
</dbReference>
<dbReference type="HOGENOM" id="CLU_031275_4_0_9"/>
<reference evidence="7 8" key="2">
    <citation type="journal article" date="2012" name="Stand. Genomic Sci.">
        <title>Complete Genome Sequence of Clostridium clariflavum DSM 19732.</title>
        <authorList>
            <person name="Izquierdo J.A."/>
            <person name="Goodwin L."/>
            <person name="Davenport K.W."/>
            <person name="Teshima H."/>
            <person name="Bruce D."/>
            <person name="Detter C."/>
            <person name="Tapia R."/>
            <person name="Han S."/>
            <person name="Land M."/>
            <person name="Hauser L."/>
            <person name="Jeffries C.D."/>
            <person name="Han J."/>
            <person name="Pitluck S."/>
            <person name="Nolan M."/>
            <person name="Chen A."/>
            <person name="Huntemann M."/>
            <person name="Mavromatis K."/>
            <person name="Mikhailova N."/>
            <person name="Liolios K."/>
            <person name="Woyke T."/>
            <person name="Lynd L.R."/>
        </authorList>
    </citation>
    <scope>NUCLEOTIDE SEQUENCE [LARGE SCALE GENOMIC DNA]</scope>
    <source>
        <strain evidence="8">DSM 19732 / NBRC 101661 / EBR45</strain>
    </source>
</reference>
<feature type="transmembrane region" description="Helical" evidence="6">
    <location>
        <begin position="35"/>
        <end position="56"/>
    </location>
</feature>
<feature type="transmembrane region" description="Helical" evidence="6">
    <location>
        <begin position="12"/>
        <end position="29"/>
    </location>
</feature>
<dbReference type="OrthoDB" id="9774361at2"/>
<dbReference type="RefSeq" id="WP_014253460.1">
    <property type="nucleotide sequence ID" value="NC_016627.1"/>
</dbReference>
<evidence type="ECO:0000256" key="4">
    <source>
        <dbReference type="ARBA" id="ARBA00022989"/>
    </source>
</evidence>
<dbReference type="InterPro" id="IPR014227">
    <property type="entry name" value="YtvI-like"/>
</dbReference>
<sequence precursor="true">MKKVFKYYIERLSNLLIFLILLIGFYIAIKYLFVFFAPFLTAAAISAINEPIIRFLEQRTKLNRKICTVLSLTLSICVIAVLAISLLFKIYTELIKLQSNLPNYVTSISYFLSSYYDKLNTFYNSLPINLQEVFKSNTFAFLPKLEAVITAIAGSIITSITSLPKLGIFITVTLLSSYFISSDKKNIRNFIYRQIPYKAQKSFYNAKNDVSASIFGYFKAQLIIMFITFIISTIGFIIIDTGYEVLMGLVTALADGIPLLGSGIVMVPWIILNLITGNFRMALGLLSVYLFAVIVRQIIEPKIVSTQTGLHPLVTLISMYFGLIIFGVVGLFLGPVIMIMLKNLHSSGIITIRKEFQ</sequence>
<gene>
    <name evidence="7" type="ordered locus">Clocl_0065</name>
</gene>
<dbReference type="Pfam" id="PF01594">
    <property type="entry name" value="AI-2E_transport"/>
    <property type="match status" value="1"/>
</dbReference>
<feature type="transmembrane region" description="Helical" evidence="6">
    <location>
        <begin position="279"/>
        <end position="299"/>
    </location>
</feature>
<evidence type="ECO:0000256" key="5">
    <source>
        <dbReference type="ARBA" id="ARBA00023136"/>
    </source>
</evidence>
<comment type="subcellular location">
    <subcellularLocation>
        <location evidence="1">Membrane</location>
        <topology evidence="1">Multi-pass membrane protein</topology>
    </subcellularLocation>
</comment>
<organism evidence="7 8">
    <name type="scientific">Acetivibrio clariflavus (strain DSM 19732 / NBRC 101661 / EBR45)</name>
    <name type="common">Clostridium clariflavum</name>
    <dbReference type="NCBI Taxonomy" id="720554"/>
    <lineage>
        <taxon>Bacteria</taxon>
        <taxon>Bacillati</taxon>
        <taxon>Bacillota</taxon>
        <taxon>Clostridia</taxon>
        <taxon>Eubacteriales</taxon>
        <taxon>Oscillospiraceae</taxon>
        <taxon>Acetivibrio</taxon>
    </lineage>
</organism>
<dbReference type="eggNOG" id="COG0628">
    <property type="taxonomic scope" value="Bacteria"/>
</dbReference>
<feature type="transmembrane region" description="Helical" evidence="6">
    <location>
        <begin position="147"/>
        <end position="180"/>
    </location>
</feature>
<comment type="similarity">
    <text evidence="2">Belongs to the autoinducer-2 exporter (AI-2E) (TC 2.A.86) family.</text>
</comment>
<dbReference type="EMBL" id="CP003065">
    <property type="protein sequence ID" value="AEV66822.1"/>
    <property type="molecule type" value="Genomic_DNA"/>
</dbReference>
<evidence type="ECO:0000313" key="8">
    <source>
        <dbReference type="Proteomes" id="UP000005435"/>
    </source>
</evidence>
<evidence type="ECO:0000256" key="2">
    <source>
        <dbReference type="ARBA" id="ARBA00009773"/>
    </source>
</evidence>
<keyword evidence="3 6" id="KW-0812">Transmembrane</keyword>
<dbReference type="PANTHER" id="PTHR21716:SF68">
    <property type="entry name" value="TRANSPORT PROTEIN YTVI-RELATED"/>
    <property type="match status" value="1"/>
</dbReference>
<dbReference type="KEGG" id="ccl:Clocl_0065"/>
<proteinExistence type="inferred from homology"/>
<accession>G8LZF9</accession>
<keyword evidence="5 6" id="KW-0472">Membrane</keyword>
<dbReference type="PANTHER" id="PTHR21716">
    <property type="entry name" value="TRANSMEMBRANE PROTEIN"/>
    <property type="match status" value="1"/>
</dbReference>
<dbReference type="GO" id="GO:0055085">
    <property type="term" value="P:transmembrane transport"/>
    <property type="evidence" value="ECO:0007669"/>
    <property type="project" value="TreeGrafter"/>
</dbReference>
<keyword evidence="8" id="KW-1185">Reference proteome</keyword>
<evidence type="ECO:0000313" key="7">
    <source>
        <dbReference type="EMBL" id="AEV66822.1"/>
    </source>
</evidence>
<evidence type="ECO:0000256" key="3">
    <source>
        <dbReference type="ARBA" id="ARBA00022692"/>
    </source>
</evidence>
<reference evidence="8" key="1">
    <citation type="submission" date="2011-12" db="EMBL/GenBank/DDBJ databases">
        <title>Complete sequence of Clostridium clariflavum DSM 19732.</title>
        <authorList>
            <consortium name="US DOE Joint Genome Institute"/>
            <person name="Lucas S."/>
            <person name="Han J."/>
            <person name="Lapidus A."/>
            <person name="Cheng J.-F."/>
            <person name="Goodwin L."/>
            <person name="Pitluck S."/>
            <person name="Peters L."/>
            <person name="Teshima H."/>
            <person name="Detter J.C."/>
            <person name="Han C."/>
            <person name="Tapia R."/>
            <person name="Land M."/>
            <person name="Hauser L."/>
            <person name="Kyrpides N."/>
            <person name="Ivanova N."/>
            <person name="Pagani I."/>
            <person name="Kitzmiller T."/>
            <person name="Lynd L."/>
            <person name="Izquierdo J."/>
            <person name="Woyke T."/>
        </authorList>
    </citation>
    <scope>NUCLEOTIDE SEQUENCE [LARGE SCALE GENOMIC DNA]</scope>
    <source>
        <strain evidence="8">DSM 19732 / NBRC 101661 / EBR45</strain>
    </source>
</reference>
<protein>
    <submittedName>
        <fullName evidence="7">Sporulation integral membrane protein YtvI</fullName>
    </submittedName>
</protein>
<feature type="transmembrane region" description="Helical" evidence="6">
    <location>
        <begin position="245"/>
        <end position="272"/>
    </location>
</feature>
<name>G8LZF9_ACECE</name>